<accession>A0ACB8A2J8</accession>
<gene>
    <name evidence="1" type="ORF">BJ138DRAFT_488074</name>
</gene>
<comment type="caution">
    <text evidence="1">The sequence shown here is derived from an EMBL/GenBank/DDBJ whole genome shotgun (WGS) entry which is preliminary data.</text>
</comment>
<dbReference type="EMBL" id="MU267897">
    <property type="protein sequence ID" value="KAH7907520.1"/>
    <property type="molecule type" value="Genomic_DNA"/>
</dbReference>
<sequence length="536" mass="54617">MVVCQYFLRGQCRYGKECRNEHPVDQQRQGGFGNQSWTASSSNTTNANASKPVVPFTLDTVTKDLTPQQDKPLWPLSSYGAAKYEPIIVGSLDESFEELRFKAFSAVKDGTINDYMKYETERTAAADQTYANALANVQQLYDQAVKQSPNNQAPIPSVFGSTSSSTPFNAPASSFGNGGGSVFGSGSTSAFGKPAFGQPAFGQTAFGSSAPSISVFGQSSQPTSVFGQPTQSTSAFGQSTPSSSPFGQLPQSSAQTASAFGQPSQAPSAFGQPSQTPSAFGQPSQHTSAFGQPVASVSGFGQPPQSTFGQSSLIKPASGAFGSTPTAGAFASAASSNPSALGGGAFSAFASQPSGLASAAAAVNNNAQPMSAPSTNGGSVFGQPAFGQSAFGSQAISPVAPVSAVMETAPSSAFDSGAPSAFGTSAPVSAFGAPASGSAFGSGPVSAFTASNSPVSAFGNPAQSNSIPASSKPSNSTPDFALAKTRFRARPDADRYLALLPTNYADIIPADAKAAFQSEKFEWGKIPEWVPPKEVR</sequence>
<evidence type="ECO:0000313" key="1">
    <source>
        <dbReference type="EMBL" id="KAH7907520.1"/>
    </source>
</evidence>
<name>A0ACB8A2J8_9AGAM</name>
<dbReference type="Proteomes" id="UP000790377">
    <property type="component" value="Unassembled WGS sequence"/>
</dbReference>
<organism evidence="1 2">
    <name type="scientific">Hygrophoropsis aurantiaca</name>
    <dbReference type="NCBI Taxonomy" id="72124"/>
    <lineage>
        <taxon>Eukaryota</taxon>
        <taxon>Fungi</taxon>
        <taxon>Dikarya</taxon>
        <taxon>Basidiomycota</taxon>
        <taxon>Agaricomycotina</taxon>
        <taxon>Agaricomycetes</taxon>
        <taxon>Agaricomycetidae</taxon>
        <taxon>Boletales</taxon>
        <taxon>Coniophorineae</taxon>
        <taxon>Hygrophoropsidaceae</taxon>
        <taxon>Hygrophoropsis</taxon>
    </lineage>
</organism>
<keyword evidence="2" id="KW-1185">Reference proteome</keyword>
<reference evidence="1" key="1">
    <citation type="journal article" date="2021" name="New Phytol.">
        <title>Evolutionary innovations through gain and loss of genes in the ectomycorrhizal Boletales.</title>
        <authorList>
            <person name="Wu G."/>
            <person name="Miyauchi S."/>
            <person name="Morin E."/>
            <person name="Kuo A."/>
            <person name="Drula E."/>
            <person name="Varga T."/>
            <person name="Kohler A."/>
            <person name="Feng B."/>
            <person name="Cao Y."/>
            <person name="Lipzen A."/>
            <person name="Daum C."/>
            <person name="Hundley H."/>
            <person name="Pangilinan J."/>
            <person name="Johnson J."/>
            <person name="Barry K."/>
            <person name="LaButti K."/>
            <person name="Ng V."/>
            <person name="Ahrendt S."/>
            <person name="Min B."/>
            <person name="Choi I.G."/>
            <person name="Park H."/>
            <person name="Plett J.M."/>
            <person name="Magnuson J."/>
            <person name="Spatafora J.W."/>
            <person name="Nagy L.G."/>
            <person name="Henrissat B."/>
            <person name="Grigoriev I.V."/>
            <person name="Yang Z.L."/>
            <person name="Xu J."/>
            <person name="Martin F.M."/>
        </authorList>
    </citation>
    <scope>NUCLEOTIDE SEQUENCE</scope>
    <source>
        <strain evidence="1">ATCC 28755</strain>
    </source>
</reference>
<proteinExistence type="predicted"/>
<evidence type="ECO:0000313" key="2">
    <source>
        <dbReference type="Proteomes" id="UP000790377"/>
    </source>
</evidence>
<protein>
    <submittedName>
        <fullName evidence="1">Uncharacterized protein</fullName>
    </submittedName>
</protein>